<evidence type="ECO:0000256" key="1">
    <source>
        <dbReference type="SAM" id="MobiDB-lite"/>
    </source>
</evidence>
<keyword evidence="2" id="KW-0472">Membrane</keyword>
<organism evidence="3 4">
    <name type="scientific">Aspergillus puulaauensis</name>
    <dbReference type="NCBI Taxonomy" id="1220207"/>
    <lineage>
        <taxon>Eukaryota</taxon>
        <taxon>Fungi</taxon>
        <taxon>Dikarya</taxon>
        <taxon>Ascomycota</taxon>
        <taxon>Pezizomycotina</taxon>
        <taxon>Eurotiomycetes</taxon>
        <taxon>Eurotiomycetidae</taxon>
        <taxon>Eurotiales</taxon>
        <taxon>Aspergillaceae</taxon>
        <taxon>Aspergillus</taxon>
    </lineage>
</organism>
<proteinExistence type="predicted"/>
<keyword evidence="2" id="KW-1133">Transmembrane helix</keyword>
<feature type="region of interest" description="Disordered" evidence="1">
    <location>
        <begin position="17"/>
        <end position="40"/>
    </location>
</feature>
<feature type="transmembrane region" description="Helical" evidence="2">
    <location>
        <begin position="124"/>
        <end position="145"/>
    </location>
</feature>
<feature type="transmembrane region" description="Helical" evidence="2">
    <location>
        <begin position="165"/>
        <end position="183"/>
    </location>
</feature>
<reference evidence="3" key="2">
    <citation type="submission" date="2021-02" db="EMBL/GenBank/DDBJ databases">
        <title>Aspergillus puulaauensis MK2 genome sequence.</title>
        <authorList>
            <person name="Futagami T."/>
            <person name="Mori K."/>
            <person name="Kadooka C."/>
            <person name="Tanaka T."/>
        </authorList>
    </citation>
    <scope>NUCLEOTIDE SEQUENCE</scope>
    <source>
        <strain evidence="3">MK2</strain>
    </source>
</reference>
<sequence length="193" mass="21382">MSSDVRDEEIEILASGYDGGISDTDSEASTVVAARSTTSDQRIQTNNEEAQFGKTLTGCSVCDMGFDGHQVILDSNENHPTVERVEELERQMQNIEKLVPTAEKRGNQSMQIITSMSSFSSSFFLLRFLVVTLAVILLGLSGRLVLDMGVLQISRSVLNLLSRHLPIPSWTLFILRMVGFPFPRLPRGNCTTR</sequence>
<gene>
    <name evidence="3" type="ORF">APUU_20849S</name>
</gene>
<evidence type="ECO:0000256" key="2">
    <source>
        <dbReference type="SAM" id="Phobius"/>
    </source>
</evidence>
<dbReference type="Proteomes" id="UP000654913">
    <property type="component" value="Chromosome 2"/>
</dbReference>
<reference evidence="3" key="1">
    <citation type="submission" date="2021-01" db="EMBL/GenBank/DDBJ databases">
        <authorList>
            <consortium name="Aspergillus puulaauensis MK2 genome sequencing consortium"/>
            <person name="Kazuki M."/>
            <person name="Futagami T."/>
        </authorList>
    </citation>
    <scope>NUCLEOTIDE SEQUENCE</scope>
    <source>
        <strain evidence="3">MK2</strain>
    </source>
</reference>
<keyword evidence="2" id="KW-0812">Transmembrane</keyword>
<name>A0A7R7XFL1_9EURO</name>
<accession>A0A7R7XFL1</accession>
<evidence type="ECO:0000313" key="3">
    <source>
        <dbReference type="EMBL" id="BCS20417.1"/>
    </source>
</evidence>
<dbReference type="KEGG" id="apuu:APUU_20849S"/>
<keyword evidence="4" id="KW-1185">Reference proteome</keyword>
<evidence type="ECO:0000313" key="4">
    <source>
        <dbReference type="Proteomes" id="UP000654913"/>
    </source>
</evidence>
<dbReference type="EMBL" id="AP024444">
    <property type="protein sequence ID" value="BCS20417.1"/>
    <property type="molecule type" value="Genomic_DNA"/>
</dbReference>
<dbReference type="AlphaFoldDB" id="A0A7R7XFL1"/>
<dbReference type="GeneID" id="64970422"/>
<dbReference type="RefSeq" id="XP_041552611.1">
    <property type="nucleotide sequence ID" value="XM_041699536.1"/>
</dbReference>
<protein>
    <submittedName>
        <fullName evidence="3">Uncharacterized protein</fullName>
    </submittedName>
</protein>